<protein>
    <recommendedName>
        <fullName evidence="3">Zinc ribbon domain-containing protein</fullName>
    </recommendedName>
</protein>
<dbReference type="NCBIfam" id="NF045650">
    <property type="entry name" value="CD1247_Nterm"/>
    <property type="match status" value="1"/>
</dbReference>
<comment type="caution">
    <text evidence="1">The sequence shown here is derived from an EMBL/GenBank/DDBJ whole genome shotgun (WGS) entry which is preliminary data.</text>
</comment>
<gene>
    <name evidence="1" type="ORF">IAD32_00290</name>
</gene>
<accession>A0A9D0ZFJ2</accession>
<dbReference type="Proteomes" id="UP000886787">
    <property type="component" value="Unassembled WGS sequence"/>
</dbReference>
<dbReference type="InterPro" id="IPR054688">
    <property type="entry name" value="CD1247_N"/>
</dbReference>
<evidence type="ECO:0000313" key="2">
    <source>
        <dbReference type="Proteomes" id="UP000886787"/>
    </source>
</evidence>
<dbReference type="EMBL" id="DVFW01000003">
    <property type="protein sequence ID" value="HIQ79707.1"/>
    <property type="molecule type" value="Genomic_DNA"/>
</dbReference>
<organism evidence="1 2">
    <name type="scientific">Candidatus Scatavimonas merdigallinarum</name>
    <dbReference type="NCBI Taxonomy" id="2840914"/>
    <lineage>
        <taxon>Bacteria</taxon>
        <taxon>Bacillati</taxon>
        <taxon>Bacillota</taxon>
        <taxon>Clostridia</taxon>
        <taxon>Eubacteriales</taxon>
        <taxon>Oscillospiraceae</taxon>
        <taxon>Oscillospiraceae incertae sedis</taxon>
        <taxon>Candidatus Scatavimonas</taxon>
    </lineage>
</organism>
<evidence type="ECO:0000313" key="1">
    <source>
        <dbReference type="EMBL" id="HIQ79707.1"/>
    </source>
</evidence>
<name>A0A9D0ZFJ2_9FIRM</name>
<reference evidence="1" key="2">
    <citation type="journal article" date="2021" name="PeerJ">
        <title>Extensive microbial diversity within the chicken gut microbiome revealed by metagenomics and culture.</title>
        <authorList>
            <person name="Gilroy R."/>
            <person name="Ravi A."/>
            <person name="Getino M."/>
            <person name="Pursley I."/>
            <person name="Horton D.L."/>
            <person name="Alikhan N.F."/>
            <person name="Baker D."/>
            <person name="Gharbi K."/>
            <person name="Hall N."/>
            <person name="Watson M."/>
            <person name="Adriaenssens E.M."/>
            <person name="Foster-Nyarko E."/>
            <person name="Jarju S."/>
            <person name="Secka A."/>
            <person name="Antonio M."/>
            <person name="Oren A."/>
            <person name="Chaudhuri R.R."/>
            <person name="La Ragione R."/>
            <person name="Hildebrand F."/>
            <person name="Pallen M.J."/>
        </authorList>
    </citation>
    <scope>NUCLEOTIDE SEQUENCE</scope>
    <source>
        <strain evidence="1">ChiSjej1B19-3389</strain>
    </source>
</reference>
<sequence>MTLTEKISYIKGLTEGLKLDENKDEVKVIKAILELLEDMALSVTDLETCVDDVCDQLDAVDEDLADLEEDYYDEGDQPCSCCDTDDEQFYEVTCPTCGEEICLQEDVLLCGETECPKCGEKLEFDFSDLFTEDEDEKGCSCDCCTQPDHEEA</sequence>
<dbReference type="AlphaFoldDB" id="A0A9D0ZFJ2"/>
<proteinExistence type="predicted"/>
<reference evidence="1" key="1">
    <citation type="submission" date="2020-10" db="EMBL/GenBank/DDBJ databases">
        <authorList>
            <person name="Gilroy R."/>
        </authorList>
    </citation>
    <scope>NUCLEOTIDE SEQUENCE</scope>
    <source>
        <strain evidence="1">ChiSjej1B19-3389</strain>
    </source>
</reference>
<evidence type="ECO:0008006" key="3">
    <source>
        <dbReference type="Google" id="ProtNLM"/>
    </source>
</evidence>